<keyword evidence="4" id="KW-0472">Membrane</keyword>
<evidence type="ECO:0000256" key="5">
    <source>
        <dbReference type="SAM" id="SignalP"/>
    </source>
</evidence>
<feature type="signal peptide" evidence="5">
    <location>
        <begin position="1"/>
        <end position="24"/>
    </location>
</feature>
<proteinExistence type="predicted"/>
<dbReference type="PANTHER" id="PTHR30168">
    <property type="entry name" value="PUTATIVE MEMBRANE PROTEIN YPFJ"/>
    <property type="match status" value="1"/>
</dbReference>
<comment type="subcellular location">
    <subcellularLocation>
        <location evidence="1">Membrane</location>
        <topology evidence="1">Single-pass membrane protein</topology>
    </subcellularLocation>
</comment>
<evidence type="ECO:0000256" key="2">
    <source>
        <dbReference type="ARBA" id="ARBA00022692"/>
    </source>
</evidence>
<dbReference type="EMBL" id="JBFALK010000002">
    <property type="protein sequence ID" value="MEV0967982.1"/>
    <property type="molecule type" value="Genomic_DNA"/>
</dbReference>
<dbReference type="RefSeq" id="WP_082776822.1">
    <property type="nucleotide sequence ID" value="NZ_JBFALK010000002.1"/>
</dbReference>
<dbReference type="Pfam" id="PF04228">
    <property type="entry name" value="Zn_peptidase"/>
    <property type="match status" value="1"/>
</dbReference>
<sequence length="258" mass="28661">MRKSFIALLMGLIVSLLLSGTAVASGSARPVPTGKAALTKNPIYTTGEFDFTECKELSRQPDDVDSYKIYLDHLMDCLNLSWGEEFKQAGLPFAKPKVRYITTAAKTGCGKYPAGYAAGMYCSLDKTMWILIYKHQLADPSEMDLFDTIAHEYGHYVQDRIGIMPTVEKMSRRASKAAQYAWVRRLELQAACFSGAFVGSVWHSLGRDQFDWDDLLDRTSGDVLHGKAKNIRYWSMRGWNGNGPGVCNTFSAPASKVA</sequence>
<feature type="chain" id="PRO_5045454138" evidence="5">
    <location>
        <begin position="25"/>
        <end position="258"/>
    </location>
</feature>
<dbReference type="Proteomes" id="UP001551675">
    <property type="component" value="Unassembled WGS sequence"/>
</dbReference>
<comment type="caution">
    <text evidence="6">The sequence shown here is derived from an EMBL/GenBank/DDBJ whole genome shotgun (WGS) entry which is preliminary data.</text>
</comment>
<dbReference type="InterPro" id="IPR007343">
    <property type="entry name" value="Uncharacterised_pept_Zn_put"/>
</dbReference>
<keyword evidence="3" id="KW-1133">Transmembrane helix</keyword>
<evidence type="ECO:0000313" key="6">
    <source>
        <dbReference type="EMBL" id="MEV0967982.1"/>
    </source>
</evidence>
<dbReference type="PANTHER" id="PTHR30168:SF0">
    <property type="entry name" value="INNER MEMBRANE PROTEIN"/>
    <property type="match status" value="1"/>
</dbReference>
<accession>A0ABV3G8R8</accession>
<organism evidence="6 7">
    <name type="scientific">Microtetraspora glauca</name>
    <dbReference type="NCBI Taxonomy" id="1996"/>
    <lineage>
        <taxon>Bacteria</taxon>
        <taxon>Bacillati</taxon>
        <taxon>Actinomycetota</taxon>
        <taxon>Actinomycetes</taxon>
        <taxon>Streptosporangiales</taxon>
        <taxon>Streptosporangiaceae</taxon>
        <taxon>Microtetraspora</taxon>
    </lineage>
</organism>
<keyword evidence="7" id="KW-1185">Reference proteome</keyword>
<keyword evidence="5" id="KW-0732">Signal</keyword>
<evidence type="ECO:0000256" key="4">
    <source>
        <dbReference type="ARBA" id="ARBA00023136"/>
    </source>
</evidence>
<keyword evidence="2" id="KW-0812">Transmembrane</keyword>
<evidence type="ECO:0000256" key="1">
    <source>
        <dbReference type="ARBA" id="ARBA00004167"/>
    </source>
</evidence>
<reference evidence="6 7" key="1">
    <citation type="submission" date="2024-06" db="EMBL/GenBank/DDBJ databases">
        <title>The Natural Products Discovery Center: Release of the First 8490 Sequenced Strains for Exploring Actinobacteria Biosynthetic Diversity.</title>
        <authorList>
            <person name="Kalkreuter E."/>
            <person name="Kautsar S.A."/>
            <person name="Yang D."/>
            <person name="Bader C.D."/>
            <person name="Teijaro C.N."/>
            <person name="Fluegel L."/>
            <person name="Davis C.M."/>
            <person name="Simpson J.R."/>
            <person name="Lauterbach L."/>
            <person name="Steele A.D."/>
            <person name="Gui C."/>
            <person name="Meng S."/>
            <person name="Li G."/>
            <person name="Viehrig K."/>
            <person name="Ye F."/>
            <person name="Su P."/>
            <person name="Kiefer A.F."/>
            <person name="Nichols A."/>
            <person name="Cepeda A.J."/>
            <person name="Yan W."/>
            <person name="Fan B."/>
            <person name="Jiang Y."/>
            <person name="Adhikari A."/>
            <person name="Zheng C.-J."/>
            <person name="Schuster L."/>
            <person name="Cowan T.M."/>
            <person name="Smanski M.J."/>
            <person name="Chevrette M.G."/>
            <person name="De Carvalho L.P.S."/>
            <person name="Shen B."/>
        </authorList>
    </citation>
    <scope>NUCLEOTIDE SEQUENCE [LARGE SCALE GENOMIC DNA]</scope>
    <source>
        <strain evidence="6 7">NPDC050100</strain>
    </source>
</reference>
<evidence type="ECO:0000313" key="7">
    <source>
        <dbReference type="Proteomes" id="UP001551675"/>
    </source>
</evidence>
<gene>
    <name evidence="6" type="ORF">AB0I59_05060</name>
</gene>
<protein>
    <submittedName>
        <fullName evidence="6">Neutral zinc metallopeptidase</fullName>
    </submittedName>
</protein>
<name>A0ABV3G8R8_MICGL</name>
<evidence type="ECO:0000256" key="3">
    <source>
        <dbReference type="ARBA" id="ARBA00022989"/>
    </source>
</evidence>